<feature type="domain" description="Core-binding (CB)" evidence="6">
    <location>
        <begin position="91"/>
        <end position="188"/>
    </location>
</feature>
<dbReference type="Pfam" id="PF14657">
    <property type="entry name" value="Arm-DNA-bind_4"/>
    <property type="match status" value="1"/>
</dbReference>
<dbReference type="InterPro" id="IPR044068">
    <property type="entry name" value="CB"/>
</dbReference>
<dbReference type="GO" id="GO:0003677">
    <property type="term" value="F:DNA binding"/>
    <property type="evidence" value="ECO:0007669"/>
    <property type="project" value="UniProtKB-UniRule"/>
</dbReference>
<dbReference type="InterPro" id="IPR011010">
    <property type="entry name" value="DNA_brk_join_enz"/>
</dbReference>
<evidence type="ECO:0000256" key="3">
    <source>
        <dbReference type="ARBA" id="ARBA00023172"/>
    </source>
</evidence>
<dbReference type="InterPro" id="IPR010998">
    <property type="entry name" value="Integrase_recombinase_N"/>
</dbReference>
<evidence type="ECO:0008006" key="9">
    <source>
        <dbReference type="Google" id="ProtNLM"/>
    </source>
</evidence>
<dbReference type="GO" id="GO:0015074">
    <property type="term" value="P:DNA integration"/>
    <property type="evidence" value="ECO:0007669"/>
    <property type="project" value="UniProtKB-KW"/>
</dbReference>
<dbReference type="Proteomes" id="UP000185696">
    <property type="component" value="Unassembled WGS sequence"/>
</dbReference>
<dbReference type="PROSITE" id="PS51898">
    <property type="entry name" value="TYR_RECOMBINASE"/>
    <property type="match status" value="1"/>
</dbReference>
<dbReference type="AlphaFoldDB" id="A0A7Z1ATR3"/>
<dbReference type="PANTHER" id="PTHR30349:SF41">
    <property type="entry name" value="INTEGRASE_RECOMBINASE PROTEIN MJ0367-RELATED"/>
    <property type="match status" value="1"/>
</dbReference>
<dbReference type="SUPFAM" id="SSF56349">
    <property type="entry name" value="DNA breaking-rejoining enzymes"/>
    <property type="match status" value="2"/>
</dbReference>
<protein>
    <recommendedName>
        <fullName evidence="9">Site-specific recombinase XerD</fullName>
    </recommendedName>
</protein>
<dbReference type="GO" id="GO:0006310">
    <property type="term" value="P:DNA recombination"/>
    <property type="evidence" value="ECO:0007669"/>
    <property type="project" value="UniProtKB-KW"/>
</dbReference>
<comment type="caution">
    <text evidence="7">The sequence shown here is derived from an EMBL/GenBank/DDBJ whole genome shotgun (WGS) entry which is preliminary data.</text>
</comment>
<evidence type="ECO:0000256" key="4">
    <source>
        <dbReference type="PROSITE-ProRule" id="PRU01248"/>
    </source>
</evidence>
<evidence type="ECO:0000313" key="7">
    <source>
        <dbReference type="EMBL" id="OLF04699.1"/>
    </source>
</evidence>
<dbReference type="Pfam" id="PF00589">
    <property type="entry name" value="Phage_integrase"/>
    <property type="match status" value="1"/>
</dbReference>
<evidence type="ECO:0000259" key="5">
    <source>
        <dbReference type="PROSITE" id="PS51898"/>
    </source>
</evidence>
<dbReference type="InterPro" id="IPR050090">
    <property type="entry name" value="Tyrosine_recombinase_XerCD"/>
</dbReference>
<evidence type="ECO:0000256" key="2">
    <source>
        <dbReference type="ARBA" id="ARBA00023125"/>
    </source>
</evidence>
<dbReference type="InterPro" id="IPR028259">
    <property type="entry name" value="AP2-like_int_N"/>
</dbReference>
<proteinExistence type="inferred from homology"/>
<evidence type="ECO:0000256" key="1">
    <source>
        <dbReference type="ARBA" id="ARBA00008857"/>
    </source>
</evidence>
<comment type="similarity">
    <text evidence="1">Belongs to the 'phage' integrase family.</text>
</comment>
<name>A0A7Z1ATR3_9PSEU</name>
<dbReference type="EMBL" id="MSIF01000039">
    <property type="protein sequence ID" value="OLF04699.1"/>
    <property type="molecule type" value="Genomic_DNA"/>
</dbReference>
<dbReference type="InterPro" id="IPR002104">
    <property type="entry name" value="Integrase_catalytic"/>
</dbReference>
<dbReference type="CDD" id="cd01189">
    <property type="entry name" value="INT_ICEBs1_C_like"/>
    <property type="match status" value="1"/>
</dbReference>
<gene>
    <name evidence="7" type="ORF">BLA60_39450</name>
</gene>
<reference evidence="7 8" key="1">
    <citation type="submission" date="2016-12" db="EMBL/GenBank/DDBJ databases">
        <title>The draft genome sequence of Actinophytocola xinjiangensis.</title>
        <authorList>
            <person name="Wang W."/>
            <person name="Yuan L."/>
        </authorList>
    </citation>
    <scope>NUCLEOTIDE SEQUENCE [LARGE SCALE GENOMIC DNA]</scope>
    <source>
        <strain evidence="7 8">CGMCC 4.4663</strain>
    </source>
</reference>
<accession>A0A7Z1ATR3</accession>
<keyword evidence="3" id="KW-0233">DNA recombination</keyword>
<dbReference type="PANTHER" id="PTHR30349">
    <property type="entry name" value="PHAGE INTEGRASE-RELATED"/>
    <property type="match status" value="1"/>
</dbReference>
<dbReference type="PROSITE" id="PS51900">
    <property type="entry name" value="CB"/>
    <property type="match status" value="1"/>
</dbReference>
<evidence type="ECO:0000259" key="6">
    <source>
        <dbReference type="PROSITE" id="PS51900"/>
    </source>
</evidence>
<organism evidence="7 8">
    <name type="scientific">Actinophytocola xinjiangensis</name>
    <dbReference type="NCBI Taxonomy" id="485602"/>
    <lineage>
        <taxon>Bacteria</taxon>
        <taxon>Bacillati</taxon>
        <taxon>Actinomycetota</taxon>
        <taxon>Actinomycetes</taxon>
        <taxon>Pseudonocardiales</taxon>
        <taxon>Pseudonocardiaceae</taxon>
    </lineage>
</organism>
<dbReference type="Gene3D" id="1.10.443.10">
    <property type="entry name" value="Intergrase catalytic core"/>
    <property type="match status" value="1"/>
</dbReference>
<feature type="domain" description="Tyr recombinase" evidence="5">
    <location>
        <begin position="247"/>
        <end position="444"/>
    </location>
</feature>
<keyword evidence="2 4" id="KW-0238">DNA-binding</keyword>
<keyword evidence="8" id="KW-1185">Reference proteome</keyword>
<sequence>MKGSVFKRCGCTHVVDGKRRQLGRSCPKLKRPDGAWNPRHGTWYFGLDVEGVGGKKNRMIRGGFTSSTEAQNAMDAVKAKAAKGIIVNDRLTVGDYLREWINGKTDVKPKTVALYTGHIDRYWEPHLGHRRLGDLRVAHVAAVFDAISERNEQVRKGRLKRTRRVRIVGASSMQRIRATLRTALSDAVREGLVSVNVASLVKLPSGKSPKPLVWTVEREERWREKVAALVAEGTSYARARDLTPAPCPVMVWRPDHLAVFLDHFADDRMYALWRFLSHRGTRRGEACGLEWHDFNKKARTATIERQRVNVDGVIIEDTPKSEAGGRVIALDEGTVDAFAAHRKRQIEERLAWGEAWVDSGKVFTQANGEPLNPEWVSDEFARLIEKCDLPPIRLHDLRHGAASLMLAGGVDIKIVQETLGHATLATTANTYTSVYPDVATAAAEATAAMVPHKPKKGA</sequence>
<dbReference type="Gene3D" id="1.10.150.130">
    <property type="match status" value="1"/>
</dbReference>
<evidence type="ECO:0000313" key="8">
    <source>
        <dbReference type="Proteomes" id="UP000185696"/>
    </source>
</evidence>
<dbReference type="InterPro" id="IPR013762">
    <property type="entry name" value="Integrase-like_cat_sf"/>
</dbReference>